<dbReference type="Proteomes" id="UP000815325">
    <property type="component" value="Unassembled WGS sequence"/>
</dbReference>
<comment type="similarity">
    <text evidence="1">Belongs to the class-I pyridoxal-phosphate-dependent aminotransferase family.</text>
</comment>
<gene>
    <name evidence="4" type="ORF">DUNSADRAFT_9584</name>
</gene>
<sequence length="209" mass="22582">MSPVCQLAVELDPEARLASAADKYERAISLNGCSKVLALPGLRLGWLTCRDKGMRDAVLTLKDYTTICAAAPSEVLALIAVRAAPRLIARNLQTIRDNIDAVKAFAAQWHSVLEFSPPQAGSVAFPRLKQQFMDIVAATHKEGIQKGVSVIESFADEVVAECGVLILPASVYGHESSTHSGHFRLGLGRRNLQECLKRLGQHLEKALGA</sequence>
<dbReference type="InterPro" id="IPR004838">
    <property type="entry name" value="NHTrfase_class1_PyrdxlP-BS"/>
</dbReference>
<feature type="domain" description="Aminotransferase class I/classII large" evidence="3">
    <location>
        <begin position="18"/>
        <end position="187"/>
    </location>
</feature>
<evidence type="ECO:0000313" key="5">
    <source>
        <dbReference type="Proteomes" id="UP000815325"/>
    </source>
</evidence>
<dbReference type="PANTHER" id="PTHR43510:SF1">
    <property type="entry name" value="AMINOTRANSFERASE FUNCTION, HYPOTHETICAL (EUROFUNG)"/>
    <property type="match status" value="1"/>
</dbReference>
<dbReference type="InterPro" id="IPR004839">
    <property type="entry name" value="Aminotransferase_I/II_large"/>
</dbReference>
<dbReference type="Gene3D" id="3.90.1150.10">
    <property type="entry name" value="Aspartate Aminotransferase, domain 1"/>
    <property type="match status" value="1"/>
</dbReference>
<keyword evidence="4" id="KW-0808">Transferase</keyword>
<name>A0ABQ7GH39_DUNSA</name>
<evidence type="ECO:0000259" key="3">
    <source>
        <dbReference type="Pfam" id="PF00155"/>
    </source>
</evidence>
<keyword evidence="2" id="KW-0663">Pyridoxal phosphate</keyword>
<evidence type="ECO:0000256" key="2">
    <source>
        <dbReference type="ARBA" id="ARBA00022898"/>
    </source>
</evidence>
<dbReference type="PANTHER" id="PTHR43510">
    <property type="entry name" value="AMINOTRANSFERASE FUNCTION, HYPOTHETICAL (EUROFUNG)"/>
    <property type="match status" value="1"/>
</dbReference>
<dbReference type="PROSITE" id="PS00105">
    <property type="entry name" value="AA_TRANSFER_CLASS_1"/>
    <property type="match status" value="1"/>
</dbReference>
<evidence type="ECO:0000256" key="1">
    <source>
        <dbReference type="ARBA" id="ARBA00007441"/>
    </source>
</evidence>
<dbReference type="Pfam" id="PF00155">
    <property type="entry name" value="Aminotran_1_2"/>
    <property type="match status" value="1"/>
</dbReference>
<comment type="caution">
    <text evidence="4">The sequence shown here is derived from an EMBL/GenBank/DDBJ whole genome shotgun (WGS) entry which is preliminary data.</text>
</comment>
<evidence type="ECO:0000313" key="4">
    <source>
        <dbReference type="EMBL" id="KAF5833925.1"/>
    </source>
</evidence>
<dbReference type="InterPro" id="IPR015421">
    <property type="entry name" value="PyrdxlP-dep_Trfase_major"/>
</dbReference>
<dbReference type="Gene3D" id="3.40.640.10">
    <property type="entry name" value="Type I PLP-dependent aspartate aminotransferase-like (Major domain)"/>
    <property type="match status" value="1"/>
</dbReference>
<protein>
    <submittedName>
        <fullName evidence="4">Pyridoxal phosphate-dependent transferase</fullName>
    </submittedName>
</protein>
<accession>A0ABQ7GH39</accession>
<organism evidence="4 5">
    <name type="scientific">Dunaliella salina</name>
    <name type="common">Green alga</name>
    <name type="synonym">Protococcus salinus</name>
    <dbReference type="NCBI Taxonomy" id="3046"/>
    <lineage>
        <taxon>Eukaryota</taxon>
        <taxon>Viridiplantae</taxon>
        <taxon>Chlorophyta</taxon>
        <taxon>core chlorophytes</taxon>
        <taxon>Chlorophyceae</taxon>
        <taxon>CS clade</taxon>
        <taxon>Chlamydomonadales</taxon>
        <taxon>Dunaliellaceae</taxon>
        <taxon>Dunaliella</taxon>
    </lineage>
</organism>
<dbReference type="SUPFAM" id="SSF53383">
    <property type="entry name" value="PLP-dependent transferases"/>
    <property type="match status" value="1"/>
</dbReference>
<dbReference type="InterPro" id="IPR015422">
    <property type="entry name" value="PyrdxlP-dep_Trfase_small"/>
</dbReference>
<dbReference type="GO" id="GO:0016740">
    <property type="term" value="F:transferase activity"/>
    <property type="evidence" value="ECO:0007669"/>
    <property type="project" value="UniProtKB-KW"/>
</dbReference>
<dbReference type="EMBL" id="MU069784">
    <property type="protein sequence ID" value="KAF5833925.1"/>
    <property type="molecule type" value="Genomic_DNA"/>
</dbReference>
<keyword evidence="5" id="KW-1185">Reference proteome</keyword>
<dbReference type="CDD" id="cd00609">
    <property type="entry name" value="AAT_like"/>
    <property type="match status" value="1"/>
</dbReference>
<proteinExistence type="inferred from homology"/>
<reference evidence="4" key="1">
    <citation type="submission" date="2017-08" db="EMBL/GenBank/DDBJ databases">
        <authorList>
            <person name="Polle J.E."/>
            <person name="Barry K."/>
            <person name="Cushman J."/>
            <person name="Schmutz J."/>
            <person name="Tran D."/>
            <person name="Hathwaick L.T."/>
            <person name="Yim W.C."/>
            <person name="Jenkins J."/>
            <person name="Mckie-Krisberg Z.M."/>
            <person name="Prochnik S."/>
            <person name="Lindquist E."/>
            <person name="Dockter R.B."/>
            <person name="Adam C."/>
            <person name="Molina H."/>
            <person name="Bunkerborg J."/>
            <person name="Jin E."/>
            <person name="Buchheim M."/>
            <person name="Magnuson J."/>
        </authorList>
    </citation>
    <scope>NUCLEOTIDE SEQUENCE</scope>
    <source>
        <strain evidence="4">CCAP 19/18</strain>
    </source>
</reference>
<dbReference type="InterPro" id="IPR015424">
    <property type="entry name" value="PyrdxlP-dep_Trfase"/>
</dbReference>